<keyword evidence="2" id="KW-0813">Transport</keyword>
<protein>
    <submittedName>
        <fullName evidence="7">Glutaredoxin-3</fullName>
    </submittedName>
</protein>
<dbReference type="AlphaFoldDB" id="A0A1J5RFB3"/>
<dbReference type="InterPro" id="IPR036249">
    <property type="entry name" value="Thioredoxin-like_sf"/>
</dbReference>
<dbReference type="InterPro" id="IPR002109">
    <property type="entry name" value="Glutaredoxin"/>
</dbReference>
<name>A0A1J5RFB3_9ZZZZ</name>
<comment type="caution">
    <text evidence="7">The sequence shown here is derived from an EMBL/GenBank/DDBJ whole genome shotgun (WGS) entry which is preliminary data.</text>
</comment>
<evidence type="ECO:0000256" key="4">
    <source>
        <dbReference type="ARBA" id="ARBA00023157"/>
    </source>
</evidence>
<dbReference type="PROSITE" id="PS51354">
    <property type="entry name" value="GLUTAREDOXIN_2"/>
    <property type="match status" value="1"/>
</dbReference>
<gene>
    <name evidence="7" type="primary">grxC_7</name>
    <name evidence="7" type="ORF">GALL_232460</name>
</gene>
<dbReference type="InterPro" id="IPR011767">
    <property type="entry name" value="GLR_AS"/>
</dbReference>
<dbReference type="CDD" id="cd03418">
    <property type="entry name" value="GRX_GRXb_1_3_like"/>
    <property type="match status" value="1"/>
</dbReference>
<reference evidence="7" key="1">
    <citation type="submission" date="2016-10" db="EMBL/GenBank/DDBJ databases">
        <title>Sequence of Gallionella enrichment culture.</title>
        <authorList>
            <person name="Poehlein A."/>
            <person name="Muehling M."/>
            <person name="Daniel R."/>
        </authorList>
    </citation>
    <scope>NUCLEOTIDE SEQUENCE</scope>
</reference>
<dbReference type="FunFam" id="3.40.30.10:FF:000018">
    <property type="entry name" value="Glutaredoxin"/>
    <property type="match status" value="1"/>
</dbReference>
<dbReference type="GO" id="GO:0005737">
    <property type="term" value="C:cytoplasm"/>
    <property type="evidence" value="ECO:0007669"/>
    <property type="project" value="TreeGrafter"/>
</dbReference>
<evidence type="ECO:0000256" key="1">
    <source>
        <dbReference type="ARBA" id="ARBA00007787"/>
    </source>
</evidence>
<dbReference type="EMBL" id="MLJW01000179">
    <property type="protein sequence ID" value="OIQ94790.1"/>
    <property type="molecule type" value="Genomic_DNA"/>
</dbReference>
<sequence>MPRIEIYTTPVCPYCVRAKALFKKKGVTWTEIDVAADDAVRTAMIARAGGKRTVPQIFINDRHIGGCDDLYALDKTGGLDPLLGAAS</sequence>
<evidence type="ECO:0000256" key="2">
    <source>
        <dbReference type="ARBA" id="ARBA00022448"/>
    </source>
</evidence>
<evidence type="ECO:0000256" key="5">
    <source>
        <dbReference type="ARBA" id="ARBA00023284"/>
    </source>
</evidence>
<dbReference type="PANTHER" id="PTHR45694">
    <property type="entry name" value="GLUTAREDOXIN 2"/>
    <property type="match status" value="1"/>
</dbReference>
<dbReference type="InterPro" id="IPR014025">
    <property type="entry name" value="Glutaredoxin_subgr"/>
</dbReference>
<evidence type="ECO:0000313" key="7">
    <source>
        <dbReference type="EMBL" id="OIQ94790.1"/>
    </source>
</evidence>
<comment type="similarity">
    <text evidence="1">Belongs to the glutaredoxin family.</text>
</comment>
<keyword evidence="3" id="KW-0249">Electron transport</keyword>
<dbReference type="PROSITE" id="PS00195">
    <property type="entry name" value="GLUTAREDOXIN_1"/>
    <property type="match status" value="1"/>
</dbReference>
<dbReference type="Gene3D" id="3.40.30.10">
    <property type="entry name" value="Glutaredoxin"/>
    <property type="match status" value="1"/>
</dbReference>
<dbReference type="PRINTS" id="PR00160">
    <property type="entry name" value="GLUTAREDOXIN"/>
</dbReference>
<dbReference type="GO" id="GO:0045454">
    <property type="term" value="P:cell redox homeostasis"/>
    <property type="evidence" value="ECO:0007669"/>
    <property type="project" value="InterPro"/>
</dbReference>
<evidence type="ECO:0000259" key="6">
    <source>
        <dbReference type="Pfam" id="PF00462"/>
    </source>
</evidence>
<dbReference type="PANTHER" id="PTHR45694:SF18">
    <property type="entry name" value="GLUTAREDOXIN-1-RELATED"/>
    <property type="match status" value="1"/>
</dbReference>
<dbReference type="NCBIfam" id="TIGR02181">
    <property type="entry name" value="GRX_bact"/>
    <property type="match status" value="1"/>
</dbReference>
<accession>A0A1J5RFB3</accession>
<dbReference type="Pfam" id="PF00462">
    <property type="entry name" value="Glutaredoxin"/>
    <property type="match status" value="1"/>
</dbReference>
<feature type="domain" description="Glutaredoxin" evidence="6">
    <location>
        <begin position="4"/>
        <end position="64"/>
    </location>
</feature>
<dbReference type="InterPro" id="IPR011900">
    <property type="entry name" value="GRX_bact"/>
</dbReference>
<dbReference type="GO" id="GO:0034599">
    <property type="term" value="P:cellular response to oxidative stress"/>
    <property type="evidence" value="ECO:0007669"/>
    <property type="project" value="TreeGrafter"/>
</dbReference>
<evidence type="ECO:0000256" key="3">
    <source>
        <dbReference type="ARBA" id="ARBA00022982"/>
    </source>
</evidence>
<organism evidence="7">
    <name type="scientific">mine drainage metagenome</name>
    <dbReference type="NCBI Taxonomy" id="410659"/>
    <lineage>
        <taxon>unclassified sequences</taxon>
        <taxon>metagenomes</taxon>
        <taxon>ecological metagenomes</taxon>
    </lineage>
</organism>
<keyword evidence="5" id="KW-0676">Redox-active center</keyword>
<dbReference type="GO" id="GO:0015038">
    <property type="term" value="F:glutathione disulfide oxidoreductase activity"/>
    <property type="evidence" value="ECO:0007669"/>
    <property type="project" value="TreeGrafter"/>
</dbReference>
<keyword evidence="4" id="KW-1015">Disulfide bond</keyword>
<proteinExistence type="inferred from homology"/>
<dbReference type="SUPFAM" id="SSF52833">
    <property type="entry name" value="Thioredoxin-like"/>
    <property type="match status" value="1"/>
</dbReference>